<feature type="compositionally biased region" description="Low complexity" evidence="1">
    <location>
        <begin position="380"/>
        <end position="389"/>
    </location>
</feature>
<dbReference type="OrthoDB" id="4151352at2759"/>
<dbReference type="HOGENOM" id="CLU_548680_0_0_1"/>
<dbReference type="eggNOG" id="KOG2683">
    <property type="taxonomic scope" value="Eukaryota"/>
</dbReference>
<feature type="region of interest" description="Disordered" evidence="1">
    <location>
        <begin position="281"/>
        <end position="306"/>
    </location>
</feature>
<evidence type="ECO:0000313" key="4">
    <source>
        <dbReference type="Proteomes" id="UP000002668"/>
    </source>
</evidence>
<protein>
    <recommendedName>
        <fullName evidence="2">Myb-like domain-containing protein</fullName>
    </recommendedName>
</protein>
<gene>
    <name evidence="3" type="ORF">LEMA_P118470.1</name>
</gene>
<dbReference type="SUPFAM" id="SSF52467">
    <property type="entry name" value="DHS-like NAD/FAD-binding domain"/>
    <property type="match status" value="1"/>
</dbReference>
<keyword evidence="4" id="KW-1185">Reference proteome</keyword>
<dbReference type="InterPro" id="IPR001005">
    <property type="entry name" value="SANT/Myb"/>
</dbReference>
<dbReference type="InterPro" id="IPR003000">
    <property type="entry name" value="Sirtuin"/>
</dbReference>
<reference evidence="4" key="1">
    <citation type="journal article" date="2011" name="Nat. Commun.">
        <title>Effector diversification within compartments of the Leptosphaeria maculans genome affected by Repeat-Induced Point mutations.</title>
        <authorList>
            <person name="Rouxel T."/>
            <person name="Grandaubert J."/>
            <person name="Hane J.K."/>
            <person name="Hoede C."/>
            <person name="van de Wouw A.P."/>
            <person name="Couloux A."/>
            <person name="Dominguez V."/>
            <person name="Anthouard V."/>
            <person name="Bally P."/>
            <person name="Bourras S."/>
            <person name="Cozijnsen A.J."/>
            <person name="Ciuffetti L.M."/>
            <person name="Degrave A."/>
            <person name="Dilmaghani A."/>
            <person name="Duret L."/>
            <person name="Fudal I."/>
            <person name="Goodwin S.B."/>
            <person name="Gout L."/>
            <person name="Glaser N."/>
            <person name="Linglin J."/>
            <person name="Kema G.H.J."/>
            <person name="Lapalu N."/>
            <person name="Lawrence C.B."/>
            <person name="May K."/>
            <person name="Meyer M."/>
            <person name="Ollivier B."/>
            <person name="Poulain J."/>
            <person name="Schoch C.L."/>
            <person name="Simon A."/>
            <person name="Spatafora J.W."/>
            <person name="Stachowiak A."/>
            <person name="Turgeon B.G."/>
            <person name="Tyler B.M."/>
            <person name="Vincent D."/>
            <person name="Weissenbach J."/>
            <person name="Amselem J."/>
            <person name="Quesneville H."/>
            <person name="Oliver R.P."/>
            <person name="Wincker P."/>
            <person name="Balesdent M.-H."/>
            <person name="Howlett B.J."/>
        </authorList>
    </citation>
    <scope>NUCLEOTIDE SEQUENCE [LARGE SCALE GENOMIC DNA]</scope>
    <source>
        <strain evidence="4">JN3 / isolate v23.1.3 / race Av1-4-5-6-7-8</strain>
    </source>
</reference>
<dbReference type="GO" id="GO:0017136">
    <property type="term" value="F:histone deacetylase activity, NAD-dependent"/>
    <property type="evidence" value="ECO:0007669"/>
    <property type="project" value="TreeGrafter"/>
</dbReference>
<organism evidence="4">
    <name type="scientific">Leptosphaeria maculans (strain JN3 / isolate v23.1.3 / race Av1-4-5-6-7-8)</name>
    <name type="common">Blackleg fungus</name>
    <name type="synonym">Phoma lingam</name>
    <dbReference type="NCBI Taxonomy" id="985895"/>
    <lineage>
        <taxon>Eukaryota</taxon>
        <taxon>Fungi</taxon>
        <taxon>Dikarya</taxon>
        <taxon>Ascomycota</taxon>
        <taxon>Pezizomycotina</taxon>
        <taxon>Dothideomycetes</taxon>
        <taxon>Pleosporomycetidae</taxon>
        <taxon>Pleosporales</taxon>
        <taxon>Pleosporineae</taxon>
        <taxon>Leptosphaeriaceae</taxon>
        <taxon>Plenodomus</taxon>
        <taxon>Plenodomus lingam/Leptosphaeria maculans species complex</taxon>
    </lineage>
</organism>
<dbReference type="SUPFAM" id="SSF46689">
    <property type="entry name" value="Homeodomain-like"/>
    <property type="match status" value="1"/>
</dbReference>
<evidence type="ECO:0000259" key="2">
    <source>
        <dbReference type="PROSITE" id="PS50090"/>
    </source>
</evidence>
<dbReference type="STRING" id="985895.E4ZTI8"/>
<feature type="domain" description="Myb-like" evidence="2">
    <location>
        <begin position="57"/>
        <end position="107"/>
    </location>
</feature>
<proteinExistence type="predicted"/>
<dbReference type="Pfam" id="PF02146">
    <property type="entry name" value="SIR2"/>
    <property type="match status" value="1"/>
</dbReference>
<name>E4ZTI8_LEPMJ</name>
<feature type="region of interest" description="Disordered" evidence="1">
    <location>
        <begin position="38"/>
        <end position="70"/>
    </location>
</feature>
<dbReference type="PROSITE" id="PS50090">
    <property type="entry name" value="MYB_LIKE"/>
    <property type="match status" value="1"/>
</dbReference>
<dbReference type="PANTHER" id="PTHR11085:SF10">
    <property type="entry name" value="NAD-DEPENDENT PROTEIN DEACYLASE SIRTUIN-5, MITOCHONDRIAL-RELATED"/>
    <property type="match status" value="1"/>
</dbReference>
<dbReference type="EMBL" id="FP929125">
    <property type="protein sequence ID" value="CBX94844.1"/>
    <property type="molecule type" value="Genomic_DNA"/>
</dbReference>
<dbReference type="Pfam" id="PF13921">
    <property type="entry name" value="Myb_DNA-bind_6"/>
    <property type="match status" value="1"/>
</dbReference>
<sequence length="497" mass="55543">MGLRHPEPKVSAFIPSQSHTHLRLLSYLKHLLNMPKADRASSSHHRNSVSTVSAAGGSGSRSSSWTPKDDETLTRARAQGLNWNQIGPKHFPSKTPNACRKRHERLMERQNAEQWDGVKLDVLAQAYMEVRRDMWSILAARVGEKWQLVETKCMEKGLKNLTQAYRSAQKKQNDGTYHGHEDSGISISDLEEEHEDHHADLPTVSEAHYSAYPVGYPSQSQQQRVPSIQSMLQPMQHPMQPMQQHTMQQPMQQPIQHAMQPSLQQPMQQPVYIDSMIPRETRTALPPPSNPSRGPSTQQPSPGTKQHDWTLEFSILECAEFFSCFHCCCTGRLSEMRAPLLRVPYTDPFPAPRIIPAGATTARAAVAALVEFLKPCLESSSTSTSATTTPQSNISAPLHHTHNAPRKALLLTGAGISVASGLADYRGTNGTYTLNKSYRPIYYNEFCDSHEARKRYWARSFLGWTNLERARPNRAHAACGELGDMGVVGHVVTQSTF</sequence>
<feature type="compositionally biased region" description="Polar residues" evidence="1">
    <location>
        <begin position="291"/>
        <end position="304"/>
    </location>
</feature>
<dbReference type="InterPro" id="IPR050134">
    <property type="entry name" value="NAD-dep_sirtuin_deacylases"/>
</dbReference>
<dbReference type="PANTHER" id="PTHR11085">
    <property type="entry name" value="NAD-DEPENDENT PROTEIN DEACYLASE SIRTUIN-5, MITOCHONDRIAL-RELATED"/>
    <property type="match status" value="1"/>
</dbReference>
<accession>E4ZTI8</accession>
<dbReference type="GO" id="GO:0070403">
    <property type="term" value="F:NAD+ binding"/>
    <property type="evidence" value="ECO:0007669"/>
    <property type="project" value="InterPro"/>
</dbReference>
<evidence type="ECO:0000256" key="1">
    <source>
        <dbReference type="SAM" id="MobiDB-lite"/>
    </source>
</evidence>
<dbReference type="InterPro" id="IPR029035">
    <property type="entry name" value="DHS-like_NAD/FAD-binding_dom"/>
</dbReference>
<dbReference type="InParanoid" id="E4ZTI8"/>
<dbReference type="InterPro" id="IPR009057">
    <property type="entry name" value="Homeodomain-like_sf"/>
</dbReference>
<feature type="compositionally biased region" description="Low complexity" evidence="1">
    <location>
        <begin position="48"/>
        <end position="64"/>
    </location>
</feature>
<dbReference type="VEuPathDB" id="FungiDB:LEMA_P118470.1"/>
<dbReference type="CDD" id="cd00167">
    <property type="entry name" value="SANT"/>
    <property type="match status" value="1"/>
</dbReference>
<evidence type="ECO:0000313" key="3">
    <source>
        <dbReference type="EMBL" id="CBX94844.1"/>
    </source>
</evidence>
<feature type="region of interest" description="Disordered" evidence="1">
    <location>
        <begin position="380"/>
        <end position="399"/>
    </location>
</feature>
<dbReference type="Gene3D" id="1.10.10.60">
    <property type="entry name" value="Homeodomain-like"/>
    <property type="match status" value="1"/>
</dbReference>
<dbReference type="Proteomes" id="UP000002668">
    <property type="component" value="Genome"/>
</dbReference>
<dbReference type="Gene3D" id="3.40.50.1220">
    <property type="entry name" value="TPP-binding domain"/>
    <property type="match status" value="1"/>
</dbReference>
<dbReference type="AlphaFoldDB" id="E4ZTI8"/>